<gene>
    <name evidence="1" type="ORF">Selli2_07530</name>
</gene>
<organism evidence="1 2">
    <name type="scientific">Sellimonas catena</name>
    <dbReference type="NCBI Taxonomy" id="2994035"/>
    <lineage>
        <taxon>Bacteria</taxon>
        <taxon>Bacillati</taxon>
        <taxon>Bacillota</taxon>
        <taxon>Clostridia</taxon>
        <taxon>Lachnospirales</taxon>
        <taxon>Lachnospiraceae</taxon>
        <taxon>Sellimonas</taxon>
    </lineage>
</organism>
<proteinExistence type="predicted"/>
<reference evidence="1" key="1">
    <citation type="submission" date="2022-11" db="EMBL/GenBank/DDBJ databases">
        <title>Draft genome sequence of Sellimonas catena strain 18CBH55.</title>
        <authorList>
            <person name="Hisatomi A."/>
            <person name="Ohkuma M."/>
            <person name="Sakamoto M."/>
        </authorList>
    </citation>
    <scope>NUCLEOTIDE SEQUENCE</scope>
    <source>
        <strain evidence="1">18CBH55</strain>
    </source>
</reference>
<reference evidence="1" key="2">
    <citation type="submission" date="2022-11" db="EMBL/GenBank/DDBJ databases">
        <title>Draft genome sequence of Sellimonas catena strain 18CBH55.</title>
        <authorList>
            <person name="Atsushi H."/>
            <person name="Moriya O."/>
            <person name="Mitsuo S."/>
        </authorList>
    </citation>
    <scope>NUCLEOTIDE SEQUENCE</scope>
    <source>
        <strain evidence="1">18CBH55</strain>
    </source>
</reference>
<evidence type="ECO:0000313" key="1">
    <source>
        <dbReference type="EMBL" id="GLG89326.1"/>
    </source>
</evidence>
<name>A0A9W6C9P3_9FIRM</name>
<sequence>MTRIKLEINKNAFNVGAALKAVGSFVRSKRNGYEIQIQTIEVLGNCPFDRMLMYVTGVSNIRDTLLFPRTVGNLF</sequence>
<dbReference type="SUPFAM" id="SSF55681">
    <property type="entry name" value="Class II aaRS and biotin synthetases"/>
    <property type="match status" value="1"/>
</dbReference>
<accession>A0A9W6C9P3</accession>
<reference evidence="1" key="3">
    <citation type="journal article" date="2023" name="Int. J. Syst. Evol. Microbiol.">
        <title>Sellimonas catena sp. nov., isolated from human faeces.</title>
        <authorList>
            <person name="Hisatomi A."/>
            <person name="Ohkuma M."/>
            <person name="Sakamoto M."/>
        </authorList>
    </citation>
    <scope>NUCLEOTIDE SEQUENCE</scope>
    <source>
        <strain evidence="1">18CBH55</strain>
    </source>
</reference>
<dbReference type="Proteomes" id="UP001145094">
    <property type="component" value="Unassembled WGS sequence"/>
</dbReference>
<dbReference type="Gene3D" id="3.30.930.10">
    <property type="entry name" value="Bira Bifunctional Protein, Domain 2"/>
    <property type="match status" value="1"/>
</dbReference>
<dbReference type="AlphaFoldDB" id="A0A9W6C9P3"/>
<evidence type="ECO:0000313" key="2">
    <source>
        <dbReference type="Proteomes" id="UP001145094"/>
    </source>
</evidence>
<dbReference type="GO" id="GO:0016740">
    <property type="term" value="F:transferase activity"/>
    <property type="evidence" value="ECO:0007669"/>
    <property type="project" value="UniProtKB-ARBA"/>
</dbReference>
<comment type="caution">
    <text evidence="1">The sequence shown here is derived from an EMBL/GenBank/DDBJ whole genome shotgun (WGS) entry which is preliminary data.</text>
</comment>
<dbReference type="EMBL" id="BSCH01000004">
    <property type="protein sequence ID" value="GLG89326.1"/>
    <property type="molecule type" value="Genomic_DNA"/>
</dbReference>
<dbReference type="GO" id="GO:0140096">
    <property type="term" value="F:catalytic activity, acting on a protein"/>
    <property type="evidence" value="ECO:0007669"/>
    <property type="project" value="UniProtKB-ARBA"/>
</dbReference>
<dbReference type="InterPro" id="IPR045864">
    <property type="entry name" value="aa-tRNA-synth_II/BPL/LPL"/>
</dbReference>
<protein>
    <submittedName>
        <fullName evidence="1">Uncharacterized protein</fullName>
    </submittedName>
</protein>